<dbReference type="AlphaFoldDB" id="A0A0F9SMS7"/>
<keyword evidence="2" id="KW-0436">Ligase</keyword>
<dbReference type="HAMAP" id="MF_00336">
    <property type="entry name" value="BioD"/>
    <property type="match status" value="1"/>
</dbReference>
<evidence type="ECO:0000256" key="7">
    <source>
        <dbReference type="ARBA" id="ARBA00022842"/>
    </source>
</evidence>
<dbReference type="GO" id="GO:0000287">
    <property type="term" value="F:magnesium ion binding"/>
    <property type="evidence" value="ECO:0007669"/>
    <property type="project" value="InterPro"/>
</dbReference>
<accession>A0A0F9SMS7</accession>
<keyword evidence="7" id="KW-0460">Magnesium</keyword>
<evidence type="ECO:0000256" key="1">
    <source>
        <dbReference type="ARBA" id="ARBA00022490"/>
    </source>
</evidence>
<evidence type="ECO:0000256" key="6">
    <source>
        <dbReference type="ARBA" id="ARBA00022840"/>
    </source>
</evidence>
<keyword evidence="5" id="KW-0093">Biotin biosynthesis</keyword>
<reference evidence="8" key="1">
    <citation type="journal article" date="2015" name="Nature">
        <title>Complex archaea that bridge the gap between prokaryotes and eukaryotes.</title>
        <authorList>
            <person name="Spang A."/>
            <person name="Saw J.H."/>
            <person name="Jorgensen S.L."/>
            <person name="Zaremba-Niedzwiedzka K."/>
            <person name="Martijn J."/>
            <person name="Lind A.E."/>
            <person name="van Eijk R."/>
            <person name="Schleper C."/>
            <person name="Guy L."/>
            <person name="Ettema T.J."/>
        </authorList>
    </citation>
    <scope>NUCLEOTIDE SEQUENCE</scope>
</reference>
<dbReference type="InterPro" id="IPR004472">
    <property type="entry name" value="DTB_synth_BioD"/>
</dbReference>
<dbReference type="EMBL" id="LAZR01000583">
    <property type="protein sequence ID" value="KKN63672.1"/>
    <property type="molecule type" value="Genomic_DNA"/>
</dbReference>
<dbReference type="GO" id="GO:0009102">
    <property type="term" value="P:biotin biosynthetic process"/>
    <property type="evidence" value="ECO:0007669"/>
    <property type="project" value="UniProtKB-UniPathway"/>
</dbReference>
<protein>
    <recommendedName>
        <fullName evidence="9">Dethiobiotin synthase</fullName>
    </recommendedName>
</protein>
<keyword evidence="1" id="KW-0963">Cytoplasm</keyword>
<dbReference type="PANTHER" id="PTHR43210">
    <property type="entry name" value="DETHIOBIOTIN SYNTHETASE"/>
    <property type="match status" value="1"/>
</dbReference>
<dbReference type="GO" id="GO:0042803">
    <property type="term" value="F:protein homodimerization activity"/>
    <property type="evidence" value="ECO:0007669"/>
    <property type="project" value="UniProtKB-ARBA"/>
</dbReference>
<dbReference type="Pfam" id="PF13500">
    <property type="entry name" value="AAA_26"/>
    <property type="match status" value="1"/>
</dbReference>
<dbReference type="GO" id="GO:0005829">
    <property type="term" value="C:cytosol"/>
    <property type="evidence" value="ECO:0007669"/>
    <property type="project" value="TreeGrafter"/>
</dbReference>
<evidence type="ECO:0000256" key="5">
    <source>
        <dbReference type="ARBA" id="ARBA00022756"/>
    </source>
</evidence>
<evidence type="ECO:0000256" key="3">
    <source>
        <dbReference type="ARBA" id="ARBA00022723"/>
    </source>
</evidence>
<dbReference type="UniPathway" id="UPA00078"/>
<dbReference type="CDD" id="cd03109">
    <property type="entry name" value="DTBS"/>
    <property type="match status" value="1"/>
</dbReference>
<dbReference type="NCBIfam" id="TIGR00347">
    <property type="entry name" value="bioD"/>
    <property type="match status" value="1"/>
</dbReference>
<evidence type="ECO:0000256" key="4">
    <source>
        <dbReference type="ARBA" id="ARBA00022741"/>
    </source>
</evidence>
<keyword evidence="3" id="KW-0479">Metal-binding</keyword>
<evidence type="ECO:0000256" key="2">
    <source>
        <dbReference type="ARBA" id="ARBA00022598"/>
    </source>
</evidence>
<evidence type="ECO:0000313" key="8">
    <source>
        <dbReference type="EMBL" id="KKN63672.1"/>
    </source>
</evidence>
<dbReference type="PIRSF" id="PIRSF006755">
    <property type="entry name" value="DTB_synth"/>
    <property type="match status" value="1"/>
</dbReference>
<dbReference type="FunFam" id="3.40.50.300:FF:000292">
    <property type="entry name" value="ATP-dependent dethiobiotin synthetase BioD"/>
    <property type="match status" value="1"/>
</dbReference>
<keyword evidence="6" id="KW-0067">ATP-binding</keyword>
<evidence type="ECO:0008006" key="9">
    <source>
        <dbReference type="Google" id="ProtNLM"/>
    </source>
</evidence>
<dbReference type="GO" id="GO:0005524">
    <property type="term" value="F:ATP binding"/>
    <property type="evidence" value="ECO:0007669"/>
    <property type="project" value="UniProtKB-KW"/>
</dbReference>
<dbReference type="InterPro" id="IPR027417">
    <property type="entry name" value="P-loop_NTPase"/>
</dbReference>
<gene>
    <name evidence="8" type="ORF">LCGC14_0499760</name>
</gene>
<dbReference type="PANTHER" id="PTHR43210:SF5">
    <property type="entry name" value="DETHIOBIOTIN SYNTHETASE"/>
    <property type="match status" value="1"/>
</dbReference>
<name>A0A0F9SMS7_9ZZZZ</name>
<organism evidence="8">
    <name type="scientific">marine sediment metagenome</name>
    <dbReference type="NCBI Taxonomy" id="412755"/>
    <lineage>
        <taxon>unclassified sequences</taxon>
        <taxon>metagenomes</taxon>
        <taxon>ecological metagenomes</taxon>
    </lineage>
</organism>
<dbReference type="SUPFAM" id="SSF52540">
    <property type="entry name" value="P-loop containing nucleoside triphosphate hydrolases"/>
    <property type="match status" value="1"/>
</dbReference>
<dbReference type="Gene3D" id="3.40.50.300">
    <property type="entry name" value="P-loop containing nucleotide triphosphate hydrolases"/>
    <property type="match status" value="1"/>
</dbReference>
<dbReference type="GO" id="GO:0004141">
    <property type="term" value="F:dethiobiotin synthase activity"/>
    <property type="evidence" value="ECO:0007669"/>
    <property type="project" value="InterPro"/>
</dbReference>
<sequence>MKEFFITGTDTDAGKTHVTSLLLKLLAQHKKQAIGFKPLAAGCEMAFDQLVNADALILMESATVSAKYDVVNPFAFAPPIAPHIAAEQVGVSITVDKLSDAYKGVKQQGANYILTEGAGGWALPINNMEYLYDWVKAEKMPVILVVGMKLGCLNHALLTAAHMQSMGINCVGWIANQVDKNMDEYQANLDSLKARLPFPILAISPYSEQTPKLQIYKSLLSALSINT</sequence>
<keyword evidence="4" id="KW-0547">Nucleotide-binding</keyword>
<proteinExistence type="inferred from homology"/>
<comment type="caution">
    <text evidence="8">The sequence shown here is derived from an EMBL/GenBank/DDBJ whole genome shotgun (WGS) entry which is preliminary data.</text>
</comment>